<protein>
    <recommendedName>
        <fullName evidence="2">F-box domain-containing protein</fullName>
    </recommendedName>
</protein>
<name>A0A9N9PHN6_9HELO</name>
<dbReference type="InterPro" id="IPR036047">
    <property type="entry name" value="F-box-like_dom_sf"/>
</dbReference>
<dbReference type="OrthoDB" id="3800738at2759"/>
<feature type="domain" description="F-box" evidence="2">
    <location>
        <begin position="114"/>
        <end position="148"/>
    </location>
</feature>
<evidence type="ECO:0000313" key="4">
    <source>
        <dbReference type="Proteomes" id="UP000696280"/>
    </source>
</evidence>
<keyword evidence="1" id="KW-0472">Membrane</keyword>
<comment type="caution">
    <text evidence="3">The sequence shown here is derived from an EMBL/GenBank/DDBJ whole genome shotgun (WGS) entry which is preliminary data.</text>
</comment>
<organism evidence="3 4">
    <name type="scientific">Hymenoscyphus fraxineus</name>
    <dbReference type="NCBI Taxonomy" id="746836"/>
    <lineage>
        <taxon>Eukaryota</taxon>
        <taxon>Fungi</taxon>
        <taxon>Dikarya</taxon>
        <taxon>Ascomycota</taxon>
        <taxon>Pezizomycotina</taxon>
        <taxon>Leotiomycetes</taxon>
        <taxon>Helotiales</taxon>
        <taxon>Helotiaceae</taxon>
        <taxon>Hymenoscyphus</taxon>
    </lineage>
</organism>
<keyword evidence="1" id="KW-0812">Transmembrane</keyword>
<evidence type="ECO:0000259" key="2">
    <source>
        <dbReference type="Pfam" id="PF00646"/>
    </source>
</evidence>
<evidence type="ECO:0000256" key="1">
    <source>
        <dbReference type="SAM" id="Phobius"/>
    </source>
</evidence>
<dbReference type="EMBL" id="CAJVRL010000049">
    <property type="protein sequence ID" value="CAG8953299.1"/>
    <property type="molecule type" value="Genomic_DNA"/>
</dbReference>
<dbReference type="Pfam" id="PF00646">
    <property type="entry name" value="F-box"/>
    <property type="match status" value="1"/>
</dbReference>
<evidence type="ECO:0000313" key="3">
    <source>
        <dbReference type="EMBL" id="CAG8953299.1"/>
    </source>
</evidence>
<dbReference type="SUPFAM" id="SSF81383">
    <property type="entry name" value="F-box domain"/>
    <property type="match status" value="1"/>
</dbReference>
<keyword evidence="4" id="KW-1185">Reference proteome</keyword>
<keyword evidence="1" id="KW-1133">Transmembrane helix</keyword>
<feature type="transmembrane region" description="Helical" evidence="1">
    <location>
        <begin position="20"/>
        <end position="41"/>
    </location>
</feature>
<reference evidence="3" key="1">
    <citation type="submission" date="2021-07" db="EMBL/GenBank/DDBJ databases">
        <authorList>
            <person name="Durling M."/>
        </authorList>
    </citation>
    <scope>NUCLEOTIDE SEQUENCE</scope>
</reference>
<sequence length="359" mass="42150">MVLCQYPIKKIMDMLYCARFWLCHLISRLLALVNFVASLTLPVNTMTTTPPQIQLSHDDTALKPPELGCQQVVHTNLEALQRSKAVLRQLALRIQPPAPTMASPTTKALSTNFDVLNNILIYICPYDLLINCLRVSRFWNSTISNSPVLQQELHFQAMPEDRQLFQNGRRVYSICGFFTYFSSRNESTEQGFDPKSRARFHQPLTYAALRQHGGFPYEIQFSKVKYLEAFARPEASWRKMLLVQPPLPLKHHFWHYKGDYMQSENRIVPNGGPAEIVRYNGHERLGEIYEYWKNKDWTWGIVKDPEWWTPEKDLYMFDSVLYFTYDLSSLKHPQIRNWEYKDELCLTSWMHRAWGQESG</sequence>
<dbReference type="Proteomes" id="UP000696280">
    <property type="component" value="Unassembled WGS sequence"/>
</dbReference>
<proteinExistence type="predicted"/>
<dbReference type="AlphaFoldDB" id="A0A9N9PHN6"/>
<dbReference type="InterPro" id="IPR001810">
    <property type="entry name" value="F-box_dom"/>
</dbReference>
<gene>
    <name evidence="3" type="ORF">HYFRA_00003506</name>
</gene>
<accession>A0A9N9PHN6</accession>